<evidence type="ECO:0000259" key="4">
    <source>
        <dbReference type="PROSITE" id="PS51387"/>
    </source>
</evidence>
<dbReference type="SUPFAM" id="SSF56176">
    <property type="entry name" value="FAD-binding/transporter-associated domain-like"/>
    <property type="match status" value="1"/>
</dbReference>
<dbReference type="InterPro" id="IPR036683">
    <property type="entry name" value="CO_DH_flav_C_dom_sf"/>
</dbReference>
<evidence type="ECO:0000256" key="1">
    <source>
        <dbReference type="ARBA" id="ARBA00022630"/>
    </source>
</evidence>
<dbReference type="GO" id="GO:0016491">
    <property type="term" value="F:oxidoreductase activity"/>
    <property type="evidence" value="ECO:0007669"/>
    <property type="project" value="UniProtKB-KW"/>
</dbReference>
<accession>A0A839SW21</accession>
<dbReference type="Pfam" id="PF00941">
    <property type="entry name" value="FAD_binding_5"/>
    <property type="match status" value="1"/>
</dbReference>
<dbReference type="PROSITE" id="PS51387">
    <property type="entry name" value="FAD_PCMH"/>
    <property type="match status" value="1"/>
</dbReference>
<dbReference type="Proteomes" id="UP000581135">
    <property type="component" value="Unassembled WGS sequence"/>
</dbReference>
<keyword evidence="1" id="KW-0285">Flavoprotein</keyword>
<dbReference type="InterPro" id="IPR051312">
    <property type="entry name" value="Diverse_Substr_Oxidored"/>
</dbReference>
<dbReference type="PANTHER" id="PTHR42659">
    <property type="entry name" value="XANTHINE DEHYDROGENASE SUBUNIT C-RELATED"/>
    <property type="match status" value="1"/>
</dbReference>
<sequence length="300" mass="32082">MKPAKFDFRAPGTLEAVLEDLATYGEDARILAGGQSLVPLMNLRMFQPEVLISINACPDLAIVQETDREIVIGAAVRQWDVETHPVVREHCPLLVQALKFVGGRSNRNRGTVCGSLAHSDTLAELPIVAVVLGAQMVVNGSRGRRAVAAEDFFLGPLETCIQPDEMLECVTFPKRGAGEFGHFSELGIRNHGFAVSGVGVTVRFDDRATCADIRIAVMGGHDVAQRPSATEQFLKGRALDDTAVEEAGRLMMAEVEMAADIHADSDYRASLAGTLLTRSLAVITQSKAAEGKSEAGGALQ</sequence>
<dbReference type="InterPro" id="IPR016167">
    <property type="entry name" value="FAD-bd_PCMH_sub1"/>
</dbReference>
<dbReference type="SUPFAM" id="SSF55447">
    <property type="entry name" value="CO dehydrogenase flavoprotein C-terminal domain-like"/>
    <property type="match status" value="1"/>
</dbReference>
<organism evidence="5 6">
    <name type="scientific">Limibacillus halophilus</name>
    <dbReference type="NCBI Taxonomy" id="1579333"/>
    <lineage>
        <taxon>Bacteria</taxon>
        <taxon>Pseudomonadati</taxon>
        <taxon>Pseudomonadota</taxon>
        <taxon>Alphaproteobacteria</taxon>
        <taxon>Rhodospirillales</taxon>
        <taxon>Rhodovibrionaceae</taxon>
        <taxon>Limibacillus</taxon>
    </lineage>
</organism>
<feature type="domain" description="FAD-binding PCMH-type" evidence="4">
    <location>
        <begin position="1"/>
        <end position="177"/>
    </location>
</feature>
<dbReference type="Pfam" id="PF03450">
    <property type="entry name" value="CO_deh_flav_C"/>
    <property type="match status" value="1"/>
</dbReference>
<protein>
    <submittedName>
        <fullName evidence="5">CO/xanthine dehydrogenase FAD-binding subunit</fullName>
    </submittedName>
</protein>
<dbReference type="GO" id="GO:0071949">
    <property type="term" value="F:FAD binding"/>
    <property type="evidence" value="ECO:0007669"/>
    <property type="project" value="InterPro"/>
</dbReference>
<evidence type="ECO:0000256" key="2">
    <source>
        <dbReference type="ARBA" id="ARBA00022827"/>
    </source>
</evidence>
<dbReference type="InterPro" id="IPR036318">
    <property type="entry name" value="FAD-bd_PCMH-like_sf"/>
</dbReference>
<evidence type="ECO:0000256" key="3">
    <source>
        <dbReference type="ARBA" id="ARBA00023002"/>
    </source>
</evidence>
<evidence type="ECO:0000313" key="5">
    <source>
        <dbReference type="EMBL" id="MBB3066991.1"/>
    </source>
</evidence>
<keyword evidence="3" id="KW-0560">Oxidoreductase</keyword>
<dbReference type="AlphaFoldDB" id="A0A839SW21"/>
<name>A0A839SW21_9PROT</name>
<dbReference type="Gene3D" id="3.30.465.10">
    <property type="match status" value="1"/>
</dbReference>
<dbReference type="InterPro" id="IPR016166">
    <property type="entry name" value="FAD-bd_PCMH"/>
</dbReference>
<proteinExistence type="predicted"/>
<reference evidence="5 6" key="1">
    <citation type="submission" date="2020-08" db="EMBL/GenBank/DDBJ databases">
        <title>Genomic Encyclopedia of Type Strains, Phase III (KMG-III): the genomes of soil and plant-associated and newly described type strains.</title>
        <authorList>
            <person name="Whitman W."/>
        </authorList>
    </citation>
    <scope>NUCLEOTIDE SEQUENCE [LARGE SCALE GENOMIC DNA]</scope>
    <source>
        <strain evidence="5 6">CECT 8803</strain>
    </source>
</reference>
<gene>
    <name evidence="5" type="ORF">FHR98_003308</name>
</gene>
<dbReference type="Gene3D" id="3.30.43.10">
    <property type="entry name" value="Uridine Diphospho-n-acetylenolpyruvylglucosamine Reductase, domain 2"/>
    <property type="match status" value="1"/>
</dbReference>
<dbReference type="EMBL" id="JACHXA010000013">
    <property type="protein sequence ID" value="MBB3066991.1"/>
    <property type="molecule type" value="Genomic_DNA"/>
</dbReference>
<keyword evidence="6" id="KW-1185">Reference proteome</keyword>
<dbReference type="Gene3D" id="3.30.390.50">
    <property type="entry name" value="CO dehydrogenase flavoprotein, C-terminal domain"/>
    <property type="match status" value="1"/>
</dbReference>
<comment type="caution">
    <text evidence="5">The sequence shown here is derived from an EMBL/GenBank/DDBJ whole genome shotgun (WGS) entry which is preliminary data.</text>
</comment>
<dbReference type="InterPro" id="IPR016169">
    <property type="entry name" value="FAD-bd_PCMH_sub2"/>
</dbReference>
<keyword evidence="2" id="KW-0274">FAD</keyword>
<dbReference type="SMART" id="SM01092">
    <property type="entry name" value="CO_deh_flav_C"/>
    <property type="match status" value="1"/>
</dbReference>
<dbReference type="InterPro" id="IPR005107">
    <property type="entry name" value="CO_DH_flav_C"/>
</dbReference>
<dbReference type="InterPro" id="IPR002346">
    <property type="entry name" value="Mopterin_DH_FAD-bd"/>
</dbReference>
<evidence type="ECO:0000313" key="6">
    <source>
        <dbReference type="Proteomes" id="UP000581135"/>
    </source>
</evidence>
<dbReference type="PANTHER" id="PTHR42659:SF2">
    <property type="entry name" value="XANTHINE DEHYDROGENASE SUBUNIT C-RELATED"/>
    <property type="match status" value="1"/>
</dbReference>
<dbReference type="RefSeq" id="WP_183417818.1">
    <property type="nucleotide sequence ID" value="NZ_JACHXA010000013.1"/>
</dbReference>